<feature type="compositionally biased region" description="Low complexity" evidence="1">
    <location>
        <begin position="19"/>
        <end position="31"/>
    </location>
</feature>
<accession>A0A239C3B2</accession>
<evidence type="ECO:0000313" key="3">
    <source>
        <dbReference type="Proteomes" id="UP000198373"/>
    </source>
</evidence>
<evidence type="ECO:0000256" key="1">
    <source>
        <dbReference type="SAM" id="MobiDB-lite"/>
    </source>
</evidence>
<proteinExistence type="predicted"/>
<protein>
    <submittedName>
        <fullName evidence="2">Uncharacterized protein</fullName>
    </submittedName>
</protein>
<keyword evidence="3" id="KW-1185">Reference proteome</keyword>
<sequence length="112" mass="11740">MPWPLPVPTPDVLRPPGAPGTADARAAAGPPRARPRPEEFPLLGLLRPLVTADVPVRAPGRGAPDAGPTIEVTIGRVDVRVDPPPASARRPPAPRPGVLPLAEYLVRRKGGR</sequence>
<name>A0A239C3B2_9ACTN</name>
<gene>
    <name evidence="2" type="ORF">SAMN06893096_102210</name>
</gene>
<reference evidence="3" key="1">
    <citation type="submission" date="2017-06" db="EMBL/GenBank/DDBJ databases">
        <authorList>
            <person name="Varghese N."/>
            <person name="Submissions S."/>
        </authorList>
    </citation>
    <scope>NUCLEOTIDE SEQUENCE [LARGE SCALE GENOMIC DNA]</scope>
    <source>
        <strain evidence="3">DSM 46839</strain>
    </source>
</reference>
<organism evidence="2 3">
    <name type="scientific">Geodermatophilus pulveris</name>
    <dbReference type="NCBI Taxonomy" id="1564159"/>
    <lineage>
        <taxon>Bacteria</taxon>
        <taxon>Bacillati</taxon>
        <taxon>Actinomycetota</taxon>
        <taxon>Actinomycetes</taxon>
        <taxon>Geodermatophilales</taxon>
        <taxon>Geodermatophilaceae</taxon>
        <taxon>Geodermatophilus</taxon>
    </lineage>
</organism>
<dbReference type="EMBL" id="FZOO01000002">
    <property type="protein sequence ID" value="SNS14392.1"/>
    <property type="molecule type" value="Genomic_DNA"/>
</dbReference>
<evidence type="ECO:0000313" key="2">
    <source>
        <dbReference type="EMBL" id="SNS14392.1"/>
    </source>
</evidence>
<dbReference type="Proteomes" id="UP000198373">
    <property type="component" value="Unassembled WGS sequence"/>
</dbReference>
<dbReference type="AlphaFoldDB" id="A0A239C3B2"/>
<feature type="region of interest" description="Disordered" evidence="1">
    <location>
        <begin position="1"/>
        <end position="38"/>
    </location>
</feature>